<dbReference type="InterPro" id="IPR020981">
    <property type="entry name" value="Csm1/Pcs1_C"/>
</dbReference>
<dbReference type="GO" id="GO:0072686">
    <property type="term" value="C:mitotic spindle"/>
    <property type="evidence" value="ECO:0007669"/>
    <property type="project" value="TreeGrafter"/>
</dbReference>
<dbReference type="GO" id="GO:1990644">
    <property type="term" value="F:microtubule site clamp"/>
    <property type="evidence" value="ECO:0007669"/>
    <property type="project" value="TreeGrafter"/>
</dbReference>
<dbReference type="GO" id="GO:0005730">
    <property type="term" value="C:nucleolus"/>
    <property type="evidence" value="ECO:0007669"/>
    <property type="project" value="TreeGrafter"/>
</dbReference>
<dbReference type="GO" id="GO:0051315">
    <property type="term" value="P:attachment of mitotic spindle microtubules to kinetochore"/>
    <property type="evidence" value="ECO:0007669"/>
    <property type="project" value="TreeGrafter"/>
</dbReference>
<sequence>MLFSQGTKGYDAPAQYDPSHEPLSQKRIDEIPLEEDDRLFMDGYVNVQRPNHASQQSLATKRPLIPTTTTTDIAKRQRTAAQQQQPSSSLRRMPDYLPEEMNKGYGDMPRSTALNDMYRRINELEKIKQDYDCLVALRFTEPERIYKAYVAAESKQLEAADNYVKGVEEELARITRENQELKEKLQHSKANRELVNQVDELNQELTTISAQNETLKKAEKESKQAMEMYQNLSGLSITGVRSIMEGDLYTCVQTGKRGTIHFKLLCEKPGNDVRYIPLLDKKKDAQLLSLLPGYLTTEIVFQKDKVHVFYSKLRNVLDNLNTTA</sequence>
<dbReference type="GO" id="GO:0033551">
    <property type="term" value="C:monopolin complex"/>
    <property type="evidence" value="ECO:0007669"/>
    <property type="project" value="InterPro"/>
</dbReference>
<protein>
    <recommendedName>
        <fullName evidence="3">Monopolin complex subunit Csm1/Pcs1 C-terminal domain-containing protein</fullName>
    </recommendedName>
</protein>
<evidence type="ECO:0000313" key="4">
    <source>
        <dbReference type="EMBL" id="CDS13858.1"/>
    </source>
</evidence>
<name>A0A077X3J9_9FUNG</name>
<organism evidence="4">
    <name type="scientific">Lichtheimia ramosa</name>
    <dbReference type="NCBI Taxonomy" id="688394"/>
    <lineage>
        <taxon>Eukaryota</taxon>
        <taxon>Fungi</taxon>
        <taxon>Fungi incertae sedis</taxon>
        <taxon>Mucoromycota</taxon>
        <taxon>Mucoromycotina</taxon>
        <taxon>Mucoromycetes</taxon>
        <taxon>Mucorales</taxon>
        <taxon>Lichtheimiaceae</taxon>
        <taxon>Lichtheimia</taxon>
    </lineage>
</organism>
<feature type="compositionally biased region" description="Low complexity" evidence="2">
    <location>
        <begin position="79"/>
        <end position="91"/>
    </location>
</feature>
<dbReference type="EMBL" id="LK023385">
    <property type="protein sequence ID" value="CDS13858.1"/>
    <property type="molecule type" value="Genomic_DNA"/>
</dbReference>
<evidence type="ECO:0000259" key="3">
    <source>
        <dbReference type="Pfam" id="PF12539"/>
    </source>
</evidence>
<proteinExistence type="predicted"/>
<accession>A0A077X3J9</accession>
<reference evidence="4" key="1">
    <citation type="journal article" date="2014" name="Genome Announc.">
        <title>De novo whole-genome sequence and genome annotation of Lichtheimia ramosa.</title>
        <authorList>
            <person name="Linde J."/>
            <person name="Schwartze V."/>
            <person name="Binder U."/>
            <person name="Lass-Florl C."/>
            <person name="Voigt K."/>
            <person name="Horn F."/>
        </authorList>
    </citation>
    <scope>NUCLEOTIDE SEQUENCE</scope>
    <source>
        <strain evidence="4">JMRC FSU:6197</strain>
    </source>
</reference>
<feature type="region of interest" description="Disordered" evidence="2">
    <location>
        <begin position="1"/>
        <end position="25"/>
    </location>
</feature>
<dbReference type="GO" id="GO:0034506">
    <property type="term" value="C:chromosome, centromeric core domain"/>
    <property type="evidence" value="ECO:0007669"/>
    <property type="project" value="TreeGrafter"/>
</dbReference>
<keyword evidence="1" id="KW-0175">Coiled coil</keyword>
<feature type="region of interest" description="Disordered" evidence="2">
    <location>
        <begin position="71"/>
        <end position="94"/>
    </location>
</feature>
<dbReference type="Pfam" id="PF12539">
    <property type="entry name" value="Csm1"/>
    <property type="match status" value="1"/>
</dbReference>
<dbReference type="OrthoDB" id="2431049at2759"/>
<dbReference type="PANTHER" id="PTHR28006:SF1">
    <property type="entry name" value="MONOPOLIN COMPLEX SUBUNIT CSM1"/>
    <property type="match status" value="1"/>
</dbReference>
<evidence type="ECO:0000256" key="2">
    <source>
        <dbReference type="SAM" id="MobiDB-lite"/>
    </source>
</evidence>
<dbReference type="PANTHER" id="PTHR28006">
    <property type="entry name" value="MONOPOLIN COMPLEX SUBUNIT CSM1"/>
    <property type="match status" value="1"/>
</dbReference>
<gene>
    <name evidence="4" type="ORF">LRAMOSA06032</name>
</gene>
<feature type="coiled-coil region" evidence="1">
    <location>
        <begin position="157"/>
        <end position="235"/>
    </location>
</feature>
<dbReference type="InterPro" id="IPR040349">
    <property type="entry name" value="Csm1/Pcs1"/>
</dbReference>
<dbReference type="CDD" id="cd23787">
    <property type="entry name" value="RWD_CSM1"/>
    <property type="match status" value="1"/>
</dbReference>
<evidence type="ECO:0000256" key="1">
    <source>
        <dbReference type="SAM" id="Coils"/>
    </source>
</evidence>
<dbReference type="Gene3D" id="3.90.1150.80">
    <property type="match status" value="1"/>
</dbReference>
<dbReference type="GO" id="GO:0045144">
    <property type="term" value="P:meiotic sister chromatid segregation"/>
    <property type="evidence" value="ECO:0007669"/>
    <property type="project" value="TreeGrafter"/>
</dbReference>
<dbReference type="AlphaFoldDB" id="A0A077X3J9"/>
<dbReference type="InterPro" id="IPR038608">
    <property type="entry name" value="Csm1/Pcs1_C_sf"/>
</dbReference>
<feature type="domain" description="Monopolin complex subunit Csm1/Pcs1 C-terminal" evidence="3">
    <location>
        <begin position="226"/>
        <end position="303"/>
    </location>
</feature>